<feature type="transmembrane region" description="Helical" evidence="8">
    <location>
        <begin position="67"/>
        <end position="89"/>
    </location>
</feature>
<feature type="domain" description="Major facilitator superfamily (MFS) profile" evidence="9">
    <location>
        <begin position="25"/>
        <end position="461"/>
    </location>
</feature>
<evidence type="ECO:0000259" key="9">
    <source>
        <dbReference type="PROSITE" id="PS50850"/>
    </source>
</evidence>
<feature type="transmembrane region" description="Helical" evidence="8">
    <location>
        <begin position="305"/>
        <end position="324"/>
    </location>
</feature>
<name>Q173J5_AEDAE</name>
<evidence type="ECO:0000256" key="6">
    <source>
        <dbReference type="ARBA" id="ARBA00022989"/>
    </source>
</evidence>
<evidence type="ECO:0000313" key="11">
    <source>
        <dbReference type="Proteomes" id="UP000682892"/>
    </source>
</evidence>
<feature type="transmembrane region" description="Helical" evidence="8">
    <location>
        <begin position="122"/>
        <end position="143"/>
    </location>
</feature>
<dbReference type="FunFam" id="1.20.1250.20:FF:000218">
    <property type="entry name" value="facilitated trehalose transporter Tret1"/>
    <property type="match status" value="1"/>
</dbReference>
<dbReference type="PANTHER" id="PTHR48021">
    <property type="match status" value="1"/>
</dbReference>
<evidence type="ECO:0000256" key="4">
    <source>
        <dbReference type="ARBA" id="ARBA00022597"/>
    </source>
</evidence>
<dbReference type="InterPro" id="IPR020846">
    <property type="entry name" value="MFS_dom"/>
</dbReference>
<feature type="transmembrane region" description="Helical" evidence="8">
    <location>
        <begin position="20"/>
        <end position="43"/>
    </location>
</feature>
<evidence type="ECO:0000256" key="1">
    <source>
        <dbReference type="ARBA" id="ARBA00004651"/>
    </source>
</evidence>
<evidence type="ECO:0000313" key="10">
    <source>
        <dbReference type="EMBL" id="EAT41201.1"/>
    </source>
</evidence>
<keyword evidence="2" id="KW-0813">Transport</keyword>
<feature type="transmembrane region" description="Helical" evidence="8">
    <location>
        <begin position="96"/>
        <end position="116"/>
    </location>
</feature>
<dbReference type="STRING" id="7159.Q173J5"/>
<reference evidence="10" key="2">
    <citation type="journal article" date="2007" name="Science">
        <title>Genome sequence of Aedes aegypti, a major arbovirus vector.</title>
        <authorList>
            <person name="Nene V."/>
            <person name="Wortman J.R."/>
            <person name="Lawson D."/>
            <person name="Haas B."/>
            <person name="Kodira C."/>
            <person name="Tu Z.J."/>
            <person name="Loftus B."/>
            <person name="Xi Z."/>
            <person name="Megy K."/>
            <person name="Grabherr M."/>
            <person name="Ren Q."/>
            <person name="Zdobnov E.M."/>
            <person name="Lobo N.F."/>
            <person name="Campbell K.S."/>
            <person name="Brown S.E."/>
            <person name="Bonaldo M.F."/>
            <person name="Zhu J."/>
            <person name="Sinkins S.P."/>
            <person name="Hogenkamp D.G."/>
            <person name="Amedeo P."/>
            <person name="Arensburger P."/>
            <person name="Atkinson P.W."/>
            <person name="Bidwell S."/>
            <person name="Biedler J."/>
            <person name="Birney E."/>
            <person name="Bruggner R.V."/>
            <person name="Costas J."/>
            <person name="Coy M.R."/>
            <person name="Crabtree J."/>
            <person name="Crawford M."/>
            <person name="Debruyn B."/>
            <person name="Decaprio D."/>
            <person name="Eiglmeier K."/>
            <person name="Eisenstadt E."/>
            <person name="El-Dorry H."/>
            <person name="Gelbart W.M."/>
            <person name="Gomes S.L."/>
            <person name="Hammond M."/>
            <person name="Hannick L.I."/>
            <person name="Hogan J.R."/>
            <person name="Holmes M.H."/>
            <person name="Jaffe D."/>
            <person name="Johnston J.S."/>
            <person name="Kennedy R.C."/>
            <person name="Koo H."/>
            <person name="Kravitz S."/>
            <person name="Kriventseva E.V."/>
            <person name="Kulp D."/>
            <person name="Labutti K."/>
            <person name="Lee E."/>
            <person name="Li S."/>
            <person name="Lovin D.D."/>
            <person name="Mao C."/>
            <person name="Mauceli E."/>
            <person name="Menck C.F."/>
            <person name="Miller J.R."/>
            <person name="Montgomery P."/>
            <person name="Mori A."/>
            <person name="Nascimento A.L."/>
            <person name="Naveira H.F."/>
            <person name="Nusbaum C."/>
            <person name="O'leary S."/>
            <person name="Orvis J."/>
            <person name="Pertea M."/>
            <person name="Quesneville H."/>
            <person name="Reidenbach K.R."/>
            <person name="Rogers Y.H."/>
            <person name="Roth C.W."/>
            <person name="Schneider J.R."/>
            <person name="Schatz M."/>
            <person name="Shumway M."/>
            <person name="Stanke M."/>
            <person name="Stinson E.O."/>
            <person name="Tubio J.M."/>
            <person name="Vanzee J.P."/>
            <person name="Verjovski-Almeida S."/>
            <person name="Werner D."/>
            <person name="White O."/>
            <person name="Wyder S."/>
            <person name="Zeng Q."/>
            <person name="Zhao Q."/>
            <person name="Zhao Y."/>
            <person name="Hill C.A."/>
            <person name="Raikhel A.S."/>
            <person name="Soares M.B."/>
            <person name="Knudson D.L."/>
            <person name="Lee N.H."/>
            <person name="Galagan J."/>
            <person name="Salzberg S.L."/>
            <person name="Paulsen I.T."/>
            <person name="Dimopoulos G."/>
            <person name="Collins F.H."/>
            <person name="Birren B."/>
            <person name="Fraser-Liggett C.M."/>
            <person name="Severson D.W."/>
        </authorList>
    </citation>
    <scope>NUCLEOTIDE SEQUENCE [LARGE SCALE GENOMIC DNA]</scope>
    <source>
        <strain evidence="10">Liverpool</strain>
    </source>
</reference>
<dbReference type="InterPro" id="IPR050549">
    <property type="entry name" value="MFS_Trehalose_Transporter"/>
</dbReference>
<proteinExistence type="predicted"/>
<dbReference type="PANTHER" id="PTHR48021:SF33">
    <property type="entry name" value="AT22075P-RELATED"/>
    <property type="match status" value="1"/>
</dbReference>
<keyword evidence="4" id="KW-0762">Sugar transport</keyword>
<keyword evidence="3" id="KW-1003">Cell membrane</keyword>
<feature type="transmembrane region" description="Helical" evidence="8">
    <location>
        <begin position="271"/>
        <end position="293"/>
    </location>
</feature>
<dbReference type="PROSITE" id="PS00217">
    <property type="entry name" value="SUGAR_TRANSPORT_2"/>
    <property type="match status" value="1"/>
</dbReference>
<feature type="transmembrane region" description="Helical" evidence="8">
    <location>
        <begin position="155"/>
        <end position="176"/>
    </location>
</feature>
<feature type="transmembrane region" description="Helical" evidence="8">
    <location>
        <begin position="370"/>
        <end position="394"/>
    </location>
</feature>
<dbReference type="VEuPathDB" id="VectorBase:AAEL007136"/>
<dbReference type="eggNOG" id="KOG0254">
    <property type="taxonomic scope" value="Eukaryota"/>
</dbReference>
<keyword evidence="6 8" id="KW-1133">Transmembrane helix</keyword>
<organism evidence="10 11">
    <name type="scientific">Aedes aegypti</name>
    <name type="common">Yellowfever mosquito</name>
    <name type="synonym">Culex aegypti</name>
    <dbReference type="NCBI Taxonomy" id="7159"/>
    <lineage>
        <taxon>Eukaryota</taxon>
        <taxon>Metazoa</taxon>
        <taxon>Ecdysozoa</taxon>
        <taxon>Arthropoda</taxon>
        <taxon>Hexapoda</taxon>
        <taxon>Insecta</taxon>
        <taxon>Pterygota</taxon>
        <taxon>Neoptera</taxon>
        <taxon>Endopterygota</taxon>
        <taxon>Diptera</taxon>
        <taxon>Nematocera</taxon>
        <taxon>Culicoidea</taxon>
        <taxon>Culicidae</taxon>
        <taxon>Culicinae</taxon>
        <taxon>Aedini</taxon>
        <taxon>Aedes</taxon>
        <taxon>Stegomyia</taxon>
    </lineage>
</organism>
<dbReference type="Pfam" id="PF00083">
    <property type="entry name" value="Sugar_tr"/>
    <property type="match status" value="1"/>
</dbReference>
<feature type="transmembrane region" description="Helical" evidence="8">
    <location>
        <begin position="406"/>
        <end position="426"/>
    </location>
</feature>
<evidence type="ECO:0000256" key="5">
    <source>
        <dbReference type="ARBA" id="ARBA00022692"/>
    </source>
</evidence>
<reference evidence="10" key="3">
    <citation type="submission" date="2012-09" db="EMBL/GenBank/DDBJ databases">
        <authorList>
            <consortium name="VectorBase"/>
        </authorList>
    </citation>
    <scope>NUCLEOTIDE SEQUENCE</scope>
    <source>
        <strain evidence="10">Liverpool</strain>
    </source>
</reference>
<gene>
    <name evidence="10" type="ORF">AaeL_AAEL007136</name>
</gene>
<evidence type="ECO:0000256" key="2">
    <source>
        <dbReference type="ARBA" id="ARBA00022448"/>
    </source>
</evidence>
<sequence>MLIVHCLPLSELRINAKTFLFSPLSPFIANLATLIYGLSIGWLSPNLELLLSSATPLSSGTITPSEAGWIGSIGTVGCVLAVLICGWVAEIAGRKAALMLIGIAQLASWIVVIFASNLNMIYTFRILGGFAGGGTLSVIPLFVSEISEDKIRGSLGAVLSITCNIGILLGFILCYYLEYYTVSYIALACCILYSVGCMFLPESPQYLFTKEKKDRAIRSLRFYRGEADNESSKFISEVARFKEMHSNAPKDSTRKVQLHIKDLLNKPTLKGILICVIVMMFLPMSGSVTLITFTDSIFRESGSDLPPATCAMIVAAIQLVGSYVSSVTVDNAGRKVLLITSALGCAICSATMGTYTFLNVNGVDLSYFKWIPVTSLSGLVFITAIGIGIVPFIIMPEILAPRVRGFVITWCLLEFHAVAFLVVKFFPTVVDKIGLYPVMWFFSCCCVASALFVIFYVPETKGKSFEEITESLDSEKKTVPKRTSLDV</sequence>
<dbReference type="PhylomeDB" id="Q173J5"/>
<dbReference type="KEGG" id="aag:5568780"/>
<dbReference type="HOGENOM" id="CLU_001265_30_5_1"/>
<dbReference type="PROSITE" id="PS50850">
    <property type="entry name" value="MFS"/>
    <property type="match status" value="1"/>
</dbReference>
<reference evidence="10" key="1">
    <citation type="submission" date="2005-10" db="EMBL/GenBank/DDBJ databases">
        <authorList>
            <person name="Loftus B.J."/>
            <person name="Nene V.M."/>
            <person name="Hannick L.I."/>
            <person name="Bidwell S."/>
            <person name="Haas B."/>
            <person name="Amedeo P."/>
            <person name="Orvis J."/>
            <person name="Wortman J.R."/>
            <person name="White O.R."/>
            <person name="Salzberg S."/>
            <person name="Shumway M."/>
            <person name="Koo H."/>
            <person name="Zhao Y."/>
            <person name="Holmes M."/>
            <person name="Miller J."/>
            <person name="Schatz M."/>
            <person name="Pop M."/>
            <person name="Pai G."/>
            <person name="Utterback T."/>
            <person name="Rogers Y.-H."/>
            <person name="Kravitz S."/>
            <person name="Fraser C.M."/>
        </authorList>
    </citation>
    <scope>NUCLEOTIDE SEQUENCE</scope>
    <source>
        <strain evidence="10">Liverpool</strain>
    </source>
</reference>
<keyword evidence="7 8" id="KW-0472">Membrane</keyword>
<keyword evidence="5 8" id="KW-0812">Transmembrane</keyword>
<feature type="transmembrane region" description="Helical" evidence="8">
    <location>
        <begin position="438"/>
        <end position="457"/>
    </location>
</feature>
<dbReference type="InterPro" id="IPR005828">
    <property type="entry name" value="MFS_sugar_transport-like"/>
</dbReference>
<dbReference type="PaxDb" id="7159-AAEL007136-PA"/>
<dbReference type="GO" id="GO:0022857">
    <property type="term" value="F:transmembrane transporter activity"/>
    <property type="evidence" value="ECO:0007669"/>
    <property type="project" value="InterPro"/>
</dbReference>
<accession>Q173J5</accession>
<dbReference type="OMA" id="FVIWTAC"/>
<dbReference type="OrthoDB" id="6612291at2759"/>
<dbReference type="PROSITE" id="PS00216">
    <property type="entry name" value="SUGAR_TRANSPORT_1"/>
    <property type="match status" value="1"/>
</dbReference>
<evidence type="ECO:0000256" key="3">
    <source>
        <dbReference type="ARBA" id="ARBA00022475"/>
    </source>
</evidence>
<dbReference type="SUPFAM" id="SSF103473">
    <property type="entry name" value="MFS general substrate transporter"/>
    <property type="match status" value="1"/>
</dbReference>
<dbReference type="EMBL" id="CH477423">
    <property type="protein sequence ID" value="EAT41201.1"/>
    <property type="molecule type" value="Genomic_DNA"/>
</dbReference>
<protein>
    <submittedName>
        <fullName evidence="10">AAEL007136-PA</fullName>
    </submittedName>
</protein>
<feature type="transmembrane region" description="Helical" evidence="8">
    <location>
        <begin position="336"/>
        <end position="358"/>
    </location>
</feature>
<evidence type="ECO:0000256" key="7">
    <source>
        <dbReference type="ARBA" id="ARBA00023136"/>
    </source>
</evidence>
<dbReference type="InterPro" id="IPR036259">
    <property type="entry name" value="MFS_trans_sf"/>
</dbReference>
<feature type="transmembrane region" description="Helical" evidence="8">
    <location>
        <begin position="182"/>
        <end position="200"/>
    </location>
</feature>
<dbReference type="GO" id="GO:0005886">
    <property type="term" value="C:plasma membrane"/>
    <property type="evidence" value="ECO:0007669"/>
    <property type="project" value="UniProtKB-SubCell"/>
</dbReference>
<dbReference type="Proteomes" id="UP000682892">
    <property type="component" value="Chromosome 3"/>
</dbReference>
<dbReference type="InterPro" id="IPR005829">
    <property type="entry name" value="Sugar_transporter_CS"/>
</dbReference>
<dbReference type="Gene3D" id="1.20.1250.20">
    <property type="entry name" value="MFS general substrate transporter like domains"/>
    <property type="match status" value="1"/>
</dbReference>
<comment type="subcellular location">
    <subcellularLocation>
        <location evidence="1">Cell membrane</location>
        <topology evidence="1">Multi-pass membrane protein</topology>
    </subcellularLocation>
</comment>
<dbReference type="AlphaFoldDB" id="Q173J5"/>
<evidence type="ECO:0000256" key="8">
    <source>
        <dbReference type="SAM" id="Phobius"/>
    </source>
</evidence>